<keyword evidence="3" id="KW-1185">Reference proteome</keyword>
<feature type="coiled-coil region" evidence="1">
    <location>
        <begin position="99"/>
        <end position="139"/>
    </location>
</feature>
<proteinExistence type="predicted"/>
<evidence type="ECO:0000313" key="3">
    <source>
        <dbReference type="Proteomes" id="UP001174936"/>
    </source>
</evidence>
<accession>A0AA39YBP0</accession>
<name>A0AA39YBP0_9PEZI</name>
<protein>
    <submittedName>
        <fullName evidence="2">Uncharacterized protein</fullName>
    </submittedName>
</protein>
<sequence>MDAAFAAIGEMEEARTDLLFVPTMEAHFDLNRFMAKYFLDRVFGQPVRERTPNAVALRSWVGGIPYRQGLLRVVRAIEGLSVCYFTDENGDDLVLLGWYHTALKEQKRLENALEQKRLENALKQRLAERERAKEDAESRPWVEALRPHYAYCETRTFNPKHAHQYMMAELVGSWMVKCPVIEQTFGIRPGSMTLDIWINTPRQKFGLVAALDIGIARGTALIAQTEEMLRELEDYMEGYTSDKEKRAEKGADFRKKYRNVARDESNPYKSLDWLSTPVRGSGRVYLHWMGRQIGEESVEIDPDNKNTGYINFDMQSRVVRKGSLRYVSFFP</sequence>
<dbReference type="AlphaFoldDB" id="A0AA39YBP0"/>
<comment type="caution">
    <text evidence="2">The sequence shown here is derived from an EMBL/GenBank/DDBJ whole genome shotgun (WGS) entry which is preliminary data.</text>
</comment>
<evidence type="ECO:0000313" key="2">
    <source>
        <dbReference type="EMBL" id="KAK0648955.1"/>
    </source>
</evidence>
<reference evidence="2" key="1">
    <citation type="submission" date="2023-06" db="EMBL/GenBank/DDBJ databases">
        <title>Genome-scale phylogeny and comparative genomics of the fungal order Sordariales.</title>
        <authorList>
            <consortium name="Lawrence Berkeley National Laboratory"/>
            <person name="Hensen N."/>
            <person name="Bonometti L."/>
            <person name="Westerberg I."/>
            <person name="Brannstrom I.O."/>
            <person name="Guillou S."/>
            <person name="Cros-Aarteil S."/>
            <person name="Calhoun S."/>
            <person name="Haridas S."/>
            <person name="Kuo A."/>
            <person name="Mondo S."/>
            <person name="Pangilinan J."/>
            <person name="Riley R."/>
            <person name="Labutti K."/>
            <person name="Andreopoulos B."/>
            <person name="Lipzen A."/>
            <person name="Chen C."/>
            <person name="Yanf M."/>
            <person name="Daum C."/>
            <person name="Ng V."/>
            <person name="Clum A."/>
            <person name="Steindorff A."/>
            <person name="Ohm R."/>
            <person name="Martin F."/>
            <person name="Silar P."/>
            <person name="Natvig D."/>
            <person name="Lalanne C."/>
            <person name="Gautier V."/>
            <person name="Ament-Velasquez S.L."/>
            <person name="Kruys A."/>
            <person name="Hutchinson M.I."/>
            <person name="Powell A.J."/>
            <person name="Barry K."/>
            <person name="Miller A.N."/>
            <person name="Grigoriev I.V."/>
            <person name="Debuchy R."/>
            <person name="Gladieux P."/>
            <person name="Thoren M.H."/>
            <person name="Johannesson H."/>
        </authorList>
    </citation>
    <scope>NUCLEOTIDE SEQUENCE</scope>
    <source>
        <strain evidence="2">SMH2532-1</strain>
    </source>
</reference>
<dbReference type="Proteomes" id="UP001174936">
    <property type="component" value="Unassembled WGS sequence"/>
</dbReference>
<evidence type="ECO:0000256" key="1">
    <source>
        <dbReference type="SAM" id="Coils"/>
    </source>
</evidence>
<dbReference type="EMBL" id="JAULSV010000003">
    <property type="protein sequence ID" value="KAK0648955.1"/>
    <property type="molecule type" value="Genomic_DNA"/>
</dbReference>
<organism evidence="2 3">
    <name type="scientific">Cercophora newfieldiana</name>
    <dbReference type="NCBI Taxonomy" id="92897"/>
    <lineage>
        <taxon>Eukaryota</taxon>
        <taxon>Fungi</taxon>
        <taxon>Dikarya</taxon>
        <taxon>Ascomycota</taxon>
        <taxon>Pezizomycotina</taxon>
        <taxon>Sordariomycetes</taxon>
        <taxon>Sordariomycetidae</taxon>
        <taxon>Sordariales</taxon>
        <taxon>Lasiosphaeriaceae</taxon>
        <taxon>Cercophora</taxon>
    </lineage>
</organism>
<keyword evidence="1" id="KW-0175">Coiled coil</keyword>
<gene>
    <name evidence="2" type="ORF">B0T16DRAFT_409170</name>
</gene>